<organism evidence="3 4">
    <name type="scientific">Toxoplasma gondii p89</name>
    <dbReference type="NCBI Taxonomy" id="943119"/>
    <lineage>
        <taxon>Eukaryota</taxon>
        <taxon>Sar</taxon>
        <taxon>Alveolata</taxon>
        <taxon>Apicomplexa</taxon>
        <taxon>Conoidasida</taxon>
        <taxon>Coccidia</taxon>
        <taxon>Eucoccidiorida</taxon>
        <taxon>Eimeriorina</taxon>
        <taxon>Sarcocystidae</taxon>
        <taxon>Toxoplasma</taxon>
    </lineage>
</organism>
<evidence type="ECO:0000256" key="1">
    <source>
        <dbReference type="SAM" id="MobiDB-lite"/>
    </source>
</evidence>
<evidence type="ECO:0000313" key="4">
    <source>
        <dbReference type="Proteomes" id="UP000028828"/>
    </source>
</evidence>
<protein>
    <submittedName>
        <fullName evidence="3">Toxoplasma gondii family A protein</fullName>
    </submittedName>
</protein>
<dbReference type="VEuPathDB" id="ToxoDB:TGP89_278080"/>
<feature type="compositionally biased region" description="Basic and acidic residues" evidence="1">
    <location>
        <begin position="433"/>
        <end position="445"/>
    </location>
</feature>
<feature type="region of interest" description="Disordered" evidence="1">
    <location>
        <begin position="182"/>
        <end position="445"/>
    </location>
</feature>
<gene>
    <name evidence="3" type="ORF">TGP89_278080</name>
</gene>
<accession>A0A086JJ73</accession>
<keyword evidence="2" id="KW-0732">Signal</keyword>
<evidence type="ECO:0000256" key="2">
    <source>
        <dbReference type="SAM" id="SignalP"/>
    </source>
</evidence>
<name>A0A086JJ73_TOXGO</name>
<comment type="caution">
    <text evidence="3">The sequence shown here is derived from an EMBL/GenBank/DDBJ whole genome shotgun (WGS) entry which is preliminary data.</text>
</comment>
<dbReference type="Proteomes" id="UP000028828">
    <property type="component" value="Unassembled WGS sequence"/>
</dbReference>
<feature type="compositionally biased region" description="Basic and acidic residues" evidence="1">
    <location>
        <begin position="327"/>
        <end position="340"/>
    </location>
</feature>
<feature type="compositionally biased region" description="Basic and acidic residues" evidence="1">
    <location>
        <begin position="370"/>
        <end position="389"/>
    </location>
</feature>
<dbReference type="EMBL" id="AEYI02001882">
    <property type="protein sequence ID" value="KFG32191.1"/>
    <property type="molecule type" value="Genomic_DNA"/>
</dbReference>
<feature type="compositionally biased region" description="Basic and acidic residues" evidence="1">
    <location>
        <begin position="230"/>
        <end position="250"/>
    </location>
</feature>
<feature type="signal peptide" evidence="2">
    <location>
        <begin position="1"/>
        <end position="24"/>
    </location>
</feature>
<feature type="chain" id="PRO_5001808156" evidence="2">
    <location>
        <begin position="25"/>
        <end position="499"/>
    </location>
</feature>
<dbReference type="AlphaFoldDB" id="A0A086JJ73"/>
<feature type="compositionally biased region" description="Basic and acidic residues" evidence="1">
    <location>
        <begin position="349"/>
        <end position="362"/>
    </location>
</feature>
<feature type="compositionally biased region" description="Polar residues" evidence="1">
    <location>
        <begin position="182"/>
        <end position="221"/>
    </location>
</feature>
<reference evidence="3 4" key="1">
    <citation type="submission" date="2014-03" db="EMBL/GenBank/DDBJ databases">
        <authorList>
            <person name="Sibley D."/>
            <person name="Venepally P."/>
            <person name="Karamycheva S."/>
            <person name="Hadjithomas M."/>
            <person name="Khan A."/>
            <person name="Brunk B."/>
            <person name="Roos D."/>
            <person name="Caler E."/>
            <person name="Lorenzi H."/>
        </authorList>
    </citation>
    <scope>NUCLEOTIDE SEQUENCE [LARGE SCALE GENOMIC DNA]</scope>
    <source>
        <strain evidence="4">p89</strain>
    </source>
</reference>
<proteinExistence type="predicted"/>
<sequence>MKAVALRGFWLTILLGVFIPRTASKSSGLTSAAPDFTVTIPKEGLPADRQEVFSLRPSGILRVIDETGEAVYMPQATADSDSSSVDPSKETLKASHAVSTQTYGDAYAFVNGKCDFRETIKYKDTFAGYTAPLWVRVTSDASMTPETSSSAVVNYTFTNPPKEYLSEVVSFCVVFKTRLASGSTSSSPAVTKPTESSGAAPQSTSATLSVPAAEQNTSQHYGDSGTGHESVPEGKPDLGKDDKVNKEIHGPKGGPGPTGPVVPLHKEPGQSPDAPGPLTPHDGTASPKRKTEEDNGKSGVAPKQPVPVKPAATKPSTAKYPNASESPSDRAAHPADDDRGYSISGSKYHKQDGDEKSVRDSEVAATGPGEHLHVEQDRRKDDDVAHNAEEEAASEAAGKGGSMVNDEVQGGKLLNDDHPESAETSLQGGHRNILQEEHVDSKDPAEIEKAHTRRLSETVTPESAHLTIVIHSAAWGLAGGRAAIPAFVLSCAAALFSTL</sequence>
<evidence type="ECO:0000313" key="3">
    <source>
        <dbReference type="EMBL" id="KFG32191.1"/>
    </source>
</evidence>